<keyword evidence="4" id="KW-1185">Reference proteome</keyword>
<name>A0ABT4B2Z6_9ACTN</name>
<evidence type="ECO:0000259" key="2">
    <source>
        <dbReference type="Pfam" id="PF14016"/>
    </source>
</evidence>
<evidence type="ECO:0000313" key="3">
    <source>
        <dbReference type="EMBL" id="MCY1140876.1"/>
    </source>
</evidence>
<gene>
    <name evidence="3" type="ORF">OWR29_22995</name>
</gene>
<reference evidence="3" key="1">
    <citation type="submission" date="2022-11" db="EMBL/GenBank/DDBJ databases">
        <authorList>
            <person name="Somphong A."/>
            <person name="Phongsopitanun W."/>
        </authorList>
    </citation>
    <scope>NUCLEOTIDE SEQUENCE</scope>
    <source>
        <strain evidence="3">Pm04-4</strain>
    </source>
</reference>
<feature type="compositionally biased region" description="Pro residues" evidence="1">
    <location>
        <begin position="201"/>
        <end position="213"/>
    </location>
</feature>
<evidence type="ECO:0000313" key="4">
    <source>
        <dbReference type="Proteomes" id="UP001151002"/>
    </source>
</evidence>
<sequence length="234" mass="24577">MDPHEPPSAPRNGRPSGPIVRHWRKANALALLVVVLLAGCATTQPYATTPATSQAGTTPTCPAEGVQLRTDDVDAAMGLRALGITLINCGHAPYQVDDYPRVRALDEDHSPLNVTVLEGVGDIAPGIPIAGATPQPLVLQPGERAGAAVVWRNKYDDIREPPVDVVYLRMAPQLGRPAQLLEPEGGLDLGSTGRLAVSPWVPLPENGPSPSWTPPNSAAPEVSAPPPTEEPPLL</sequence>
<dbReference type="EMBL" id="JAPNTZ010000008">
    <property type="protein sequence ID" value="MCY1140876.1"/>
    <property type="molecule type" value="Genomic_DNA"/>
</dbReference>
<proteinExistence type="predicted"/>
<feature type="compositionally biased region" description="Pro residues" evidence="1">
    <location>
        <begin position="223"/>
        <end position="234"/>
    </location>
</feature>
<dbReference type="RefSeq" id="WP_267565218.1">
    <property type="nucleotide sequence ID" value="NZ_JAPNTZ010000008.1"/>
</dbReference>
<organism evidence="3 4">
    <name type="scientific">Paractinoplanes pyxinae</name>
    <dbReference type="NCBI Taxonomy" id="2997416"/>
    <lineage>
        <taxon>Bacteria</taxon>
        <taxon>Bacillati</taxon>
        <taxon>Actinomycetota</taxon>
        <taxon>Actinomycetes</taxon>
        <taxon>Micromonosporales</taxon>
        <taxon>Micromonosporaceae</taxon>
        <taxon>Paractinoplanes</taxon>
    </lineage>
</organism>
<dbReference type="InterPro" id="IPR025326">
    <property type="entry name" value="DUF4232"/>
</dbReference>
<accession>A0ABT4B2Z6</accession>
<comment type="caution">
    <text evidence="3">The sequence shown here is derived from an EMBL/GenBank/DDBJ whole genome shotgun (WGS) entry which is preliminary data.</text>
</comment>
<dbReference type="Proteomes" id="UP001151002">
    <property type="component" value="Unassembled WGS sequence"/>
</dbReference>
<protein>
    <submittedName>
        <fullName evidence="3">DUF4232 domain-containing protein</fullName>
    </submittedName>
</protein>
<evidence type="ECO:0000256" key="1">
    <source>
        <dbReference type="SAM" id="MobiDB-lite"/>
    </source>
</evidence>
<feature type="domain" description="DUF4232" evidence="2">
    <location>
        <begin position="61"/>
        <end position="200"/>
    </location>
</feature>
<dbReference type="Pfam" id="PF14016">
    <property type="entry name" value="DUF4232"/>
    <property type="match status" value="1"/>
</dbReference>
<feature type="region of interest" description="Disordered" evidence="1">
    <location>
        <begin position="192"/>
        <end position="234"/>
    </location>
</feature>